<comment type="similarity">
    <text evidence="4">Belongs to the eukaryotic ribosomal protein eS1 family.</text>
</comment>
<keyword evidence="3 4" id="KW-0687">Ribonucleoprotein</keyword>
<gene>
    <name evidence="5" type="primary">RPS3A</name>
    <name evidence="5" type="ORF">IE077_001322</name>
</gene>
<comment type="subunit">
    <text evidence="4">Component of the small ribosomal subunit. Mature ribosomes consist of a small (40S) and a large (60S) subunit. The 40S subunit contains about 33 different proteins and 1 molecule of RNA (18S). The 60S subunit contains about 49 different proteins and 3 molecules of RNA (25S, 5.8S and 5S).</text>
</comment>
<dbReference type="InterPro" id="IPR001593">
    <property type="entry name" value="Ribosomal_eS1"/>
</dbReference>
<dbReference type="GO" id="GO:0005840">
    <property type="term" value="C:ribosome"/>
    <property type="evidence" value="ECO:0007669"/>
    <property type="project" value="UniProtKB-KW"/>
</dbReference>
<accession>A0ABQ7JDK6</accession>
<protein>
    <recommendedName>
        <fullName evidence="4">Small ribosomal subunit protein eS1</fullName>
    </recommendedName>
</protein>
<feature type="initiator methionine" description="Removed" evidence="4">
    <location>
        <position position="1"/>
    </location>
</feature>
<dbReference type="SMART" id="SM01397">
    <property type="entry name" value="Ribosomal_S3Ae"/>
    <property type="match status" value="1"/>
</dbReference>
<evidence type="ECO:0000313" key="6">
    <source>
        <dbReference type="Proteomes" id="UP000823046"/>
    </source>
</evidence>
<dbReference type="EMBL" id="JADAQX010000105">
    <property type="protein sequence ID" value="KAF8821954.1"/>
    <property type="molecule type" value="Genomic_DNA"/>
</dbReference>
<keyword evidence="2 4" id="KW-0689">Ribosomal protein</keyword>
<keyword evidence="6" id="KW-1185">Reference proteome</keyword>
<organism evidence="5 6">
    <name type="scientific">Cardiosporidium cionae</name>
    <dbReference type="NCBI Taxonomy" id="476202"/>
    <lineage>
        <taxon>Eukaryota</taxon>
        <taxon>Sar</taxon>
        <taxon>Alveolata</taxon>
        <taxon>Apicomplexa</taxon>
        <taxon>Aconoidasida</taxon>
        <taxon>Nephromycida</taxon>
        <taxon>Cardiosporidium</taxon>
    </lineage>
</organism>
<evidence type="ECO:0000313" key="5">
    <source>
        <dbReference type="EMBL" id="KAF8821954.1"/>
    </source>
</evidence>
<evidence type="ECO:0000256" key="2">
    <source>
        <dbReference type="ARBA" id="ARBA00022980"/>
    </source>
</evidence>
<sequence length="260" mass="29371">MAIGKNKRMSKGKKGGKKKIIDPYLRKEWYDLRAPALFTIRNFGKTLVTKSAGTKLAVDGLRGRVYEVNLADLNSDEDQSFRKMKLICEDIQGKICYTNFHGMSITRDKLFSLIRKWHSLVEASVDVTTVDGYTLRMFCIGFTKRLPDQMKTTCYAKASQIRSLRKIMVDIMRAQASTANLRELVQKFVPEIIGKQIEAASTAVFPLQSVLIRKVKILKKPKLDISKLMELHEDAGEDTGAPLVEEIPEAQNILTASLEE</sequence>
<dbReference type="Pfam" id="PF01015">
    <property type="entry name" value="Ribosomal_S3Ae"/>
    <property type="match status" value="1"/>
</dbReference>
<comment type="subcellular location">
    <subcellularLocation>
        <location evidence="4">Cytoplasm</location>
    </subcellularLocation>
</comment>
<dbReference type="Proteomes" id="UP000823046">
    <property type="component" value="Unassembled WGS sequence"/>
</dbReference>
<comment type="caution">
    <text evidence="5">The sequence shown here is derived from an EMBL/GenBank/DDBJ whole genome shotgun (WGS) entry which is preliminary data.</text>
</comment>
<reference evidence="5 6" key="1">
    <citation type="journal article" date="2020" name="bioRxiv">
        <title>Metabolic contributions of an alphaproteobacterial endosymbiont in the apicomplexan Cardiosporidium cionae.</title>
        <authorList>
            <person name="Hunter E.S."/>
            <person name="Paight C.J."/>
            <person name="Lane C.E."/>
        </authorList>
    </citation>
    <scope>NUCLEOTIDE SEQUENCE [LARGE SCALE GENOMIC DNA]</scope>
    <source>
        <strain evidence="5">ESH_2018</strain>
    </source>
</reference>
<dbReference type="PANTHER" id="PTHR11830">
    <property type="entry name" value="40S RIBOSOMAL PROTEIN S3A"/>
    <property type="match status" value="1"/>
</dbReference>
<name>A0ABQ7JDK6_9APIC</name>
<proteinExistence type="inferred from homology"/>
<dbReference type="InterPro" id="IPR027500">
    <property type="entry name" value="Ribosomal_eS1_euk"/>
</dbReference>
<dbReference type="HAMAP" id="MF_03122">
    <property type="entry name" value="Ribosomal_eS1_euk"/>
    <property type="match status" value="1"/>
</dbReference>
<evidence type="ECO:0000256" key="1">
    <source>
        <dbReference type="ARBA" id="ARBA00022490"/>
    </source>
</evidence>
<evidence type="ECO:0000256" key="4">
    <source>
        <dbReference type="HAMAP-Rule" id="MF_03122"/>
    </source>
</evidence>
<keyword evidence="1 4" id="KW-0963">Cytoplasm</keyword>
<evidence type="ECO:0000256" key="3">
    <source>
        <dbReference type="ARBA" id="ARBA00023274"/>
    </source>
</evidence>